<dbReference type="OrthoDB" id="2724111at2759"/>
<reference evidence="1 2" key="1">
    <citation type="journal article" date="2016" name="Mol. Biol. Evol.">
        <title>Comparative Genomics of Early-Diverging Mushroom-Forming Fungi Provides Insights into the Origins of Lignocellulose Decay Capabilities.</title>
        <authorList>
            <person name="Nagy L.G."/>
            <person name="Riley R."/>
            <person name="Tritt A."/>
            <person name="Adam C."/>
            <person name="Daum C."/>
            <person name="Floudas D."/>
            <person name="Sun H."/>
            <person name="Yadav J.S."/>
            <person name="Pangilinan J."/>
            <person name="Larsson K.H."/>
            <person name="Matsuura K."/>
            <person name="Barry K."/>
            <person name="Labutti K."/>
            <person name="Kuo R."/>
            <person name="Ohm R.A."/>
            <person name="Bhattacharya S.S."/>
            <person name="Shirouzu T."/>
            <person name="Yoshinaga Y."/>
            <person name="Martin F.M."/>
            <person name="Grigoriev I.V."/>
            <person name="Hibbett D.S."/>
        </authorList>
    </citation>
    <scope>NUCLEOTIDE SEQUENCE [LARGE SCALE GENOMIC DNA]</scope>
    <source>
        <strain evidence="1 2">CBS 109695</strain>
    </source>
</reference>
<keyword evidence="2" id="KW-1185">Reference proteome</keyword>
<dbReference type="AlphaFoldDB" id="A0A166IL77"/>
<gene>
    <name evidence="1" type="ORF">FIBSPDRAFT_862163</name>
</gene>
<evidence type="ECO:0000313" key="1">
    <source>
        <dbReference type="EMBL" id="KZP19944.1"/>
    </source>
</evidence>
<sequence length="311" mass="34616">MPTSQLPTELWCHIFAFACTDGGQTGCALSLVSRYIHECSKPFKLRSVALHGVPQIYAFSALLSDAPASLIHVQHLFISDAKSDLQRCMFEITEELHAILSYTSATLCTLAIAIRHSCLSTLFVDVIDAPVALPALTELSLEYNSSQDYSPHEDSPLEILLDSLLVHPYPRLRYLDIAGVRPRRYDATRQICARLREIAPTLTHLRIPARMLKGVVRAMPPHDSVDNRVPQVQCLPSSISRVLIPLSEEETEGCTNPFGTRVKIFVEVKAAADDCIVILEGQVVTRMQLEVAWLERVSGRAGRWDERGKMA</sequence>
<protein>
    <recommendedName>
        <fullName evidence="3">F-box domain-containing protein</fullName>
    </recommendedName>
</protein>
<name>A0A166IL77_9AGAM</name>
<organism evidence="1 2">
    <name type="scientific">Athelia psychrophila</name>
    <dbReference type="NCBI Taxonomy" id="1759441"/>
    <lineage>
        <taxon>Eukaryota</taxon>
        <taxon>Fungi</taxon>
        <taxon>Dikarya</taxon>
        <taxon>Basidiomycota</taxon>
        <taxon>Agaricomycotina</taxon>
        <taxon>Agaricomycetes</taxon>
        <taxon>Agaricomycetidae</taxon>
        <taxon>Atheliales</taxon>
        <taxon>Atheliaceae</taxon>
        <taxon>Athelia</taxon>
    </lineage>
</organism>
<dbReference type="SUPFAM" id="SSF52047">
    <property type="entry name" value="RNI-like"/>
    <property type="match status" value="1"/>
</dbReference>
<accession>A0A166IL77</accession>
<dbReference type="Proteomes" id="UP000076532">
    <property type="component" value="Unassembled WGS sequence"/>
</dbReference>
<evidence type="ECO:0008006" key="3">
    <source>
        <dbReference type="Google" id="ProtNLM"/>
    </source>
</evidence>
<dbReference type="EMBL" id="KV417559">
    <property type="protein sequence ID" value="KZP19944.1"/>
    <property type="molecule type" value="Genomic_DNA"/>
</dbReference>
<proteinExistence type="predicted"/>
<evidence type="ECO:0000313" key="2">
    <source>
        <dbReference type="Proteomes" id="UP000076532"/>
    </source>
</evidence>